<name>A0ABN7L3J0_9BURK</name>
<dbReference type="InterPro" id="IPR001155">
    <property type="entry name" value="OxRdtase_FMN_N"/>
</dbReference>
<protein>
    <submittedName>
        <fullName evidence="2">N-ethylmaleimide reductase</fullName>
        <ecNumber evidence="2">1.3.1.-</ecNumber>
    </submittedName>
</protein>
<dbReference type="EMBL" id="CAJNBH010000004">
    <property type="protein sequence ID" value="CAE6728811.1"/>
    <property type="molecule type" value="Genomic_DNA"/>
</dbReference>
<sequence length="434" mass="46873">MRRPGDAGERSKPGDDSIADFYVRYIRNLSLFFLSPSVHTLLLKVESPLAIESHQLLNLEEIMSKLHSAVKVGPYQLSHRVVLAPLTRMRAEEGAKPGPLMAEYYAQRASEGGFLIGEATIAAPNGNGYLGAPGLYDDSQIAGWKQVTDAVHAKGGRIFLQLYHAGRQSNSQLQPGGVEPVAPSAVPHGGVAYTEAGWIPNTPSRALTIPEIAGLVESFRTAAMRGKEAGFDGVELHAANGYLFDQFLQDGSNKRTDIYGGSFENRARFLMEATQAVISVWGSDRVAVRLGPSGTWGDMSDSNAEGLFSYVAQELAKLNLAYLHLIEPRVLGNVDDDSKDPNPVAAQLIRKHYKGVIIAAGGFKAASAEAVLQAGDADLVAFGRDFIANPDLPERLRLQSPLNPYDRPTFFGGTEVGYTDYPFYSTETTDAVTA</sequence>
<organism evidence="2 3">
    <name type="scientific">Paraburkholderia nemoris</name>
    <dbReference type="NCBI Taxonomy" id="2793076"/>
    <lineage>
        <taxon>Bacteria</taxon>
        <taxon>Pseudomonadati</taxon>
        <taxon>Pseudomonadota</taxon>
        <taxon>Betaproteobacteria</taxon>
        <taxon>Burkholderiales</taxon>
        <taxon>Burkholderiaceae</taxon>
        <taxon>Paraburkholderia</taxon>
    </lineage>
</organism>
<keyword evidence="2" id="KW-0560">Oxidoreductase</keyword>
<dbReference type="SUPFAM" id="SSF51395">
    <property type="entry name" value="FMN-linked oxidoreductases"/>
    <property type="match status" value="1"/>
</dbReference>
<dbReference type="PANTHER" id="PTHR22893">
    <property type="entry name" value="NADH OXIDOREDUCTASE-RELATED"/>
    <property type="match status" value="1"/>
</dbReference>
<proteinExistence type="predicted"/>
<dbReference type="Pfam" id="PF00724">
    <property type="entry name" value="Oxidored_FMN"/>
    <property type="match status" value="1"/>
</dbReference>
<reference evidence="2 3" key="1">
    <citation type="submission" date="2021-02" db="EMBL/GenBank/DDBJ databases">
        <authorList>
            <person name="Vanwijnsberghe S."/>
        </authorList>
    </citation>
    <scope>NUCLEOTIDE SEQUENCE [LARGE SCALE GENOMIC DNA]</scope>
    <source>
        <strain evidence="2 3">R-69776</strain>
    </source>
</reference>
<gene>
    <name evidence="2" type="primary">nemA_5</name>
    <name evidence="2" type="ORF">R69776_01906</name>
</gene>
<evidence type="ECO:0000313" key="2">
    <source>
        <dbReference type="EMBL" id="CAE6728811.1"/>
    </source>
</evidence>
<dbReference type="InterPro" id="IPR013785">
    <property type="entry name" value="Aldolase_TIM"/>
</dbReference>
<dbReference type="Gene3D" id="3.20.20.70">
    <property type="entry name" value="Aldolase class I"/>
    <property type="match status" value="1"/>
</dbReference>
<feature type="domain" description="NADH:flavin oxidoreductase/NADH oxidase N-terminal" evidence="1">
    <location>
        <begin position="66"/>
        <end position="402"/>
    </location>
</feature>
<comment type="caution">
    <text evidence="2">The sequence shown here is derived from an EMBL/GenBank/DDBJ whole genome shotgun (WGS) entry which is preliminary data.</text>
</comment>
<dbReference type="PANTHER" id="PTHR22893:SF98">
    <property type="entry name" value="OXIDOREDUCTASE"/>
    <property type="match status" value="1"/>
</dbReference>
<dbReference type="CDD" id="cd02933">
    <property type="entry name" value="OYE_like_FMN"/>
    <property type="match status" value="1"/>
</dbReference>
<dbReference type="InterPro" id="IPR045247">
    <property type="entry name" value="Oye-like"/>
</dbReference>
<accession>A0ABN7L3J0</accession>
<keyword evidence="3" id="KW-1185">Reference proteome</keyword>
<dbReference type="Proteomes" id="UP000673821">
    <property type="component" value="Unassembled WGS sequence"/>
</dbReference>
<evidence type="ECO:0000259" key="1">
    <source>
        <dbReference type="Pfam" id="PF00724"/>
    </source>
</evidence>
<dbReference type="GO" id="GO:0016491">
    <property type="term" value="F:oxidoreductase activity"/>
    <property type="evidence" value="ECO:0007669"/>
    <property type="project" value="UniProtKB-KW"/>
</dbReference>
<dbReference type="EC" id="1.3.1.-" evidence="2"/>
<evidence type="ECO:0000313" key="3">
    <source>
        <dbReference type="Proteomes" id="UP000673821"/>
    </source>
</evidence>